<dbReference type="SUPFAM" id="SSF46785">
    <property type="entry name" value="Winged helix' DNA-binding domain"/>
    <property type="match status" value="1"/>
</dbReference>
<evidence type="ECO:0000313" key="8">
    <source>
        <dbReference type="Proteomes" id="UP000033662"/>
    </source>
</evidence>
<dbReference type="InterPro" id="IPR015421">
    <property type="entry name" value="PyrdxlP-dep_Trfase_major"/>
</dbReference>
<dbReference type="EMBL" id="JZXC01000001">
    <property type="protein sequence ID" value="KKA09912.1"/>
    <property type="molecule type" value="Genomic_DNA"/>
</dbReference>
<dbReference type="GO" id="GO:0003700">
    <property type="term" value="F:DNA-binding transcription factor activity"/>
    <property type="evidence" value="ECO:0007669"/>
    <property type="project" value="InterPro"/>
</dbReference>
<protein>
    <submittedName>
        <fullName evidence="7">Decarboxylase</fullName>
    </submittedName>
</protein>
<dbReference type="PROSITE" id="PS50949">
    <property type="entry name" value="HTH_GNTR"/>
    <property type="match status" value="1"/>
</dbReference>
<evidence type="ECO:0000259" key="6">
    <source>
        <dbReference type="PROSITE" id="PS50949"/>
    </source>
</evidence>
<proteinExistence type="inferred from homology"/>
<dbReference type="CDD" id="cd07377">
    <property type="entry name" value="WHTH_GntR"/>
    <property type="match status" value="1"/>
</dbReference>
<comment type="caution">
    <text evidence="7">The sequence shown here is derived from an EMBL/GenBank/DDBJ whole genome shotgun (WGS) entry which is preliminary data.</text>
</comment>
<reference evidence="7 8" key="1">
    <citation type="submission" date="2015-03" db="EMBL/GenBank/DDBJ databases">
        <title>Pseudomonas fluorescens 1855-344 Genome sequencing and assembly.</title>
        <authorList>
            <person name="Eng W.W.H."/>
            <person name="Gan H.M."/>
            <person name="Savka M.A."/>
        </authorList>
    </citation>
    <scope>NUCLEOTIDE SEQUENCE [LARGE SCALE GENOMIC DNA]</scope>
    <source>
        <strain evidence="7 8">1855-344</strain>
    </source>
</reference>
<dbReference type="Pfam" id="PF00155">
    <property type="entry name" value="Aminotran_1_2"/>
    <property type="match status" value="1"/>
</dbReference>
<dbReference type="Proteomes" id="UP000033662">
    <property type="component" value="Unassembled WGS sequence"/>
</dbReference>
<keyword evidence="2" id="KW-0663">Pyridoxal phosphate</keyword>
<comment type="similarity">
    <text evidence="1">In the C-terminal section; belongs to the class-I pyridoxal-phosphate-dependent aminotransferase family.</text>
</comment>
<gene>
    <name evidence="7" type="ORF">VP02_00705</name>
</gene>
<name>A0A0F4XVK6_9PSED</name>
<dbReference type="AlphaFoldDB" id="A0A0F4XVK6"/>
<dbReference type="PANTHER" id="PTHR46577">
    <property type="entry name" value="HTH-TYPE TRANSCRIPTIONAL REGULATORY PROTEIN GABR"/>
    <property type="match status" value="1"/>
</dbReference>
<sequence length="504" mass="55860">MSTFDPNLLSDLILATLKESSGISLQRQIYKVVQQAILDARLAPGHRLPATRALAKELNVSRMTVTLAYDKLGAEGYIVSTHGSGSFVANIHPAVNRAQMATELSASDDRPGLSRRAVELVGGTHGATQHEGAFVPGVADTTNFPFHIWQRMQNRYAKKPFSALTGYSSDGGYLPLRQALAEYLQISRSVKCSPHQILITMGTNQSLDLCAHMLADTGDVALIEEPCNWSTALIWKAASLRVVPVPIDEDGVAAQLFPFQKTKPEDQPKLLFTTPSHQYPMGGSMGLHRRRLLIELAREHNFWIIEDDYDSEFRYDSSPLPSLQGLDEHERVIYLGTFSKVMYPGLRMSYLVVPEALADAFASGLTQLYRPGQLGLQAAMADFIGEGYFATHIRRMRGIYAERQRELKRALNEHFGDTITVSTGNTGLHLTIQFTSNIDLARMTAEARTRGVYLRDISLYHQLPHSMKGYVLGYGGVRTNDIEPAVKKMAEAYLVAKNSKNQAC</sequence>
<dbReference type="Gene3D" id="1.10.10.10">
    <property type="entry name" value="Winged helix-like DNA-binding domain superfamily/Winged helix DNA-binding domain"/>
    <property type="match status" value="1"/>
</dbReference>
<evidence type="ECO:0000256" key="2">
    <source>
        <dbReference type="ARBA" id="ARBA00022898"/>
    </source>
</evidence>
<accession>A0A0F4XVK6</accession>
<dbReference type="InterPro" id="IPR036390">
    <property type="entry name" value="WH_DNA-bd_sf"/>
</dbReference>
<dbReference type="InterPro" id="IPR036388">
    <property type="entry name" value="WH-like_DNA-bd_sf"/>
</dbReference>
<dbReference type="InterPro" id="IPR004839">
    <property type="entry name" value="Aminotransferase_I/II_large"/>
</dbReference>
<dbReference type="InterPro" id="IPR015424">
    <property type="entry name" value="PyrdxlP-dep_Trfase"/>
</dbReference>
<evidence type="ECO:0000256" key="5">
    <source>
        <dbReference type="ARBA" id="ARBA00023163"/>
    </source>
</evidence>
<dbReference type="PRINTS" id="PR00035">
    <property type="entry name" value="HTHGNTR"/>
</dbReference>
<dbReference type="PANTHER" id="PTHR46577:SF1">
    <property type="entry name" value="HTH-TYPE TRANSCRIPTIONAL REGULATORY PROTEIN GABR"/>
    <property type="match status" value="1"/>
</dbReference>
<dbReference type="Pfam" id="PF00392">
    <property type="entry name" value="GntR"/>
    <property type="match status" value="1"/>
</dbReference>
<dbReference type="InterPro" id="IPR051446">
    <property type="entry name" value="HTH_trans_reg/aminotransferase"/>
</dbReference>
<dbReference type="PATRIC" id="fig|132476.4.peg.153"/>
<evidence type="ECO:0000256" key="4">
    <source>
        <dbReference type="ARBA" id="ARBA00023125"/>
    </source>
</evidence>
<dbReference type="CDD" id="cd00609">
    <property type="entry name" value="AAT_like"/>
    <property type="match status" value="1"/>
</dbReference>
<dbReference type="Gene3D" id="3.40.640.10">
    <property type="entry name" value="Type I PLP-dependent aspartate aminotransferase-like (Major domain)"/>
    <property type="match status" value="1"/>
</dbReference>
<dbReference type="OrthoDB" id="9808770at2"/>
<evidence type="ECO:0000313" key="7">
    <source>
        <dbReference type="EMBL" id="KKA09912.1"/>
    </source>
</evidence>
<dbReference type="SUPFAM" id="SSF53383">
    <property type="entry name" value="PLP-dependent transferases"/>
    <property type="match status" value="1"/>
</dbReference>
<evidence type="ECO:0000256" key="3">
    <source>
        <dbReference type="ARBA" id="ARBA00023015"/>
    </source>
</evidence>
<dbReference type="GO" id="GO:0030170">
    <property type="term" value="F:pyridoxal phosphate binding"/>
    <property type="evidence" value="ECO:0007669"/>
    <property type="project" value="InterPro"/>
</dbReference>
<dbReference type="InterPro" id="IPR000524">
    <property type="entry name" value="Tscrpt_reg_HTH_GntR"/>
</dbReference>
<keyword evidence="5" id="KW-0804">Transcription</keyword>
<organism evidence="7 8">
    <name type="scientific">Pseudomonas kilonensis</name>
    <dbReference type="NCBI Taxonomy" id="132476"/>
    <lineage>
        <taxon>Bacteria</taxon>
        <taxon>Pseudomonadati</taxon>
        <taxon>Pseudomonadota</taxon>
        <taxon>Gammaproteobacteria</taxon>
        <taxon>Pseudomonadales</taxon>
        <taxon>Pseudomonadaceae</taxon>
        <taxon>Pseudomonas</taxon>
    </lineage>
</organism>
<dbReference type="GO" id="GO:0003677">
    <property type="term" value="F:DNA binding"/>
    <property type="evidence" value="ECO:0007669"/>
    <property type="project" value="UniProtKB-KW"/>
</dbReference>
<dbReference type="SMART" id="SM00345">
    <property type="entry name" value="HTH_GNTR"/>
    <property type="match status" value="1"/>
</dbReference>
<feature type="domain" description="HTH gntR-type" evidence="6">
    <location>
        <begin position="23"/>
        <end position="91"/>
    </location>
</feature>
<keyword evidence="4" id="KW-0238">DNA-binding</keyword>
<evidence type="ECO:0000256" key="1">
    <source>
        <dbReference type="ARBA" id="ARBA00005384"/>
    </source>
</evidence>
<keyword evidence="3" id="KW-0805">Transcription regulation</keyword>